<dbReference type="InterPro" id="IPR042095">
    <property type="entry name" value="SUMF_sf"/>
</dbReference>
<dbReference type="InterPro" id="IPR024775">
    <property type="entry name" value="DinB-like"/>
</dbReference>
<evidence type="ECO:0000256" key="1">
    <source>
        <dbReference type="ARBA" id="ARBA00023002"/>
    </source>
</evidence>
<sequence>MDDRASLLQALDQTRNRTLALIESLGNDRLQVPYHPGVNPPLWEAGHCAFFYETFVRKPLDGKESYDPSMDEIWDSFHLDHEDRWNPELFPAKADTLHYFDTIYRAMRERIQEAPLTDQAHYLTKYAIFHQNMHVESMIWCRQTEGYPPPPSARTTPDDIPAADPDVHGDAVIPAGRYRIGMPGQSPDYARQDFAFDNEKPGFAAEVPGFSISRTLVSNGDFQAFVEDGGYERREFWSQGGRKWLDTEMDLAFGTAESPRYGKPAHPYYWRRGVEGWEERHFDRWRPLRADFPVKHVSYWEAEAYCRWAGRRLPTEIEWEVAALGNRPDAPFRRFPSGNEMEPSRVDMNGTGLASQPVTALPEGESPFGCRQMVGTLWEWTSDQFLPYDGFAVDVYPFMSTLQFGNHKTTRGGSCATSSILIRGTYRQAYLPQRHDVFVGFRTCAIDSPENA</sequence>
<dbReference type="InterPro" id="IPR005532">
    <property type="entry name" value="SUMF_dom"/>
</dbReference>
<comment type="pathway">
    <text evidence="3">Amino-acid biosynthesis; ergothioneine biosynthesis.</text>
</comment>
<dbReference type="Pfam" id="PF03781">
    <property type="entry name" value="FGE-sulfatase"/>
    <property type="match status" value="1"/>
</dbReference>
<dbReference type="Proteomes" id="UP000013165">
    <property type="component" value="Unassembled WGS sequence"/>
</dbReference>
<keyword evidence="2" id="KW-0408">Iron</keyword>
<evidence type="ECO:0000259" key="5">
    <source>
        <dbReference type="Pfam" id="PF12867"/>
    </source>
</evidence>
<evidence type="ECO:0000259" key="4">
    <source>
        <dbReference type="Pfam" id="PF03781"/>
    </source>
</evidence>
<evidence type="ECO:0000256" key="3">
    <source>
        <dbReference type="ARBA" id="ARBA00037882"/>
    </source>
</evidence>
<dbReference type="PANTHER" id="PTHR23150">
    <property type="entry name" value="SULFATASE MODIFYING FACTOR 1, 2"/>
    <property type="match status" value="1"/>
</dbReference>
<gene>
    <name evidence="6" type="primary">egtB</name>
    <name evidence="6" type="ORF">J057_21440</name>
</gene>
<dbReference type="HOGENOM" id="CLU_012431_9_2_6"/>
<dbReference type="EMBL" id="APLQ01000014">
    <property type="protein sequence ID" value="ENO14002.1"/>
    <property type="molecule type" value="Genomic_DNA"/>
</dbReference>
<keyword evidence="1" id="KW-0560">Oxidoreductase</keyword>
<dbReference type="InterPro" id="IPR051043">
    <property type="entry name" value="Sulfatase_Mod_Factor_Kinase"/>
</dbReference>
<accession>N6WSI7</accession>
<dbReference type="eggNOG" id="COG1262">
    <property type="taxonomic scope" value="Bacteria"/>
</dbReference>
<keyword evidence="7" id="KW-1185">Reference proteome</keyword>
<name>N6WSI7_9GAMM</name>
<proteinExistence type="predicted"/>
<dbReference type="Gene3D" id="3.90.1580.10">
    <property type="entry name" value="paralog of FGE (formylglycine-generating enzyme)"/>
    <property type="match status" value="1"/>
</dbReference>
<dbReference type="InterPro" id="IPR016187">
    <property type="entry name" value="CTDL_fold"/>
</dbReference>
<dbReference type="STRING" id="626887.J057_21440"/>
<dbReference type="Pfam" id="PF12867">
    <property type="entry name" value="DinB_2"/>
    <property type="match status" value="1"/>
</dbReference>
<dbReference type="SUPFAM" id="SSF109854">
    <property type="entry name" value="DinB/YfiT-like putative metalloenzymes"/>
    <property type="match status" value="1"/>
</dbReference>
<feature type="domain" description="Sulfatase-modifying factor enzyme-like" evidence="4">
    <location>
        <begin position="172"/>
        <end position="443"/>
    </location>
</feature>
<dbReference type="SUPFAM" id="SSF56436">
    <property type="entry name" value="C-type lectin-like"/>
    <property type="match status" value="1"/>
</dbReference>
<dbReference type="NCBIfam" id="NF041186">
    <property type="entry name" value="SenA"/>
    <property type="match status" value="1"/>
</dbReference>
<protein>
    <submittedName>
        <fullName evidence="6">Ergothioneine biosynthesis protein EgtB</fullName>
    </submittedName>
</protein>
<evidence type="ECO:0000313" key="7">
    <source>
        <dbReference type="Proteomes" id="UP000013165"/>
    </source>
</evidence>
<organism evidence="6 7">
    <name type="scientific">Marinobacter nanhaiticus D15-8W</name>
    <dbReference type="NCBI Taxonomy" id="626887"/>
    <lineage>
        <taxon>Bacteria</taxon>
        <taxon>Pseudomonadati</taxon>
        <taxon>Pseudomonadota</taxon>
        <taxon>Gammaproteobacteria</taxon>
        <taxon>Pseudomonadales</taxon>
        <taxon>Marinobacteraceae</taxon>
        <taxon>Marinobacter</taxon>
    </lineage>
</organism>
<dbReference type="PATRIC" id="fig|626887.3.peg.4294"/>
<feature type="domain" description="DinB-like" evidence="5">
    <location>
        <begin position="10"/>
        <end position="126"/>
    </location>
</feature>
<evidence type="ECO:0000256" key="2">
    <source>
        <dbReference type="ARBA" id="ARBA00023004"/>
    </source>
</evidence>
<dbReference type="PANTHER" id="PTHR23150:SF36">
    <property type="entry name" value="HERCYNINE OXYGENASE"/>
    <property type="match status" value="1"/>
</dbReference>
<comment type="caution">
    <text evidence="6">The sequence shown here is derived from an EMBL/GenBank/DDBJ whole genome shotgun (WGS) entry which is preliminary data.</text>
</comment>
<dbReference type="OrthoDB" id="9768004at2"/>
<dbReference type="Gene3D" id="1.20.120.450">
    <property type="entry name" value="dinb family like domain"/>
    <property type="match status" value="1"/>
</dbReference>
<dbReference type="AlphaFoldDB" id="N6WSI7"/>
<dbReference type="RefSeq" id="WP_004582222.1">
    <property type="nucleotide sequence ID" value="NZ_AP028878.1"/>
</dbReference>
<evidence type="ECO:0000313" key="6">
    <source>
        <dbReference type="EMBL" id="ENO14002.1"/>
    </source>
</evidence>
<dbReference type="InterPro" id="IPR034660">
    <property type="entry name" value="DinB/YfiT-like"/>
</dbReference>
<reference evidence="6 7" key="1">
    <citation type="journal article" date="2013" name="Genome Announc.">
        <title>Genome Sequence of the Polycyclic Aromatic Hydrocarbon-Degrading Bacterium Strain Marinobacter nanhaiticus D15-8WT.</title>
        <authorList>
            <person name="Cui Z."/>
            <person name="Gao W."/>
            <person name="Li Q."/>
            <person name="Xu G."/>
            <person name="Zheng L."/>
        </authorList>
    </citation>
    <scope>NUCLEOTIDE SEQUENCE [LARGE SCALE GENOMIC DNA]</scope>
    <source>
        <strain evidence="6 7">D15-8W</strain>
    </source>
</reference>